<comment type="subunit">
    <text evidence="5">Associates with the 60S ribosomal subunit.</text>
</comment>
<dbReference type="Proteomes" id="UP000002872">
    <property type="component" value="Unassembled WGS sequence"/>
</dbReference>
<dbReference type="OrthoDB" id="10253092at2759"/>
<dbReference type="SUPFAM" id="SSF89895">
    <property type="entry name" value="FYSH domain"/>
    <property type="match status" value="1"/>
</dbReference>
<dbReference type="GO" id="GO:0005737">
    <property type="term" value="C:cytoplasm"/>
    <property type="evidence" value="ECO:0007669"/>
    <property type="project" value="UniProtKB-SubCell"/>
</dbReference>
<reference evidence="7" key="1">
    <citation type="submission" date="2011-01" db="EMBL/GenBank/DDBJ databases">
        <title>The Genome Sequence of Nematocida parisii strain ERTm3.</title>
        <authorList>
            <consortium name="The Broad Institute Genome Sequencing Platform"/>
            <consortium name="The Broad Institute Genome Sequencing Center for Infectious Disease"/>
            <person name="Cuomo C."/>
            <person name="Troemel E."/>
            <person name="Young S.K."/>
            <person name="Zeng Q."/>
            <person name="Gargeya S."/>
            <person name="Fitzgerald M."/>
            <person name="Haas B."/>
            <person name="Abouelleil A."/>
            <person name="Alvarado L."/>
            <person name="Arachchi H.M."/>
            <person name="Berlin A."/>
            <person name="Chapman S.B."/>
            <person name="Gearin G."/>
            <person name="Goldberg J."/>
            <person name="Griggs A."/>
            <person name="Gujja S."/>
            <person name="Hansen M."/>
            <person name="Heiman D."/>
            <person name="Howarth C."/>
            <person name="Larimer J."/>
            <person name="Lui A."/>
            <person name="MacDonald P.J.P."/>
            <person name="McCowen C."/>
            <person name="Montmayeur A."/>
            <person name="Murphy C."/>
            <person name="Neiman D."/>
            <person name="Pearson M."/>
            <person name="Priest M."/>
            <person name="Roberts A."/>
            <person name="Saif S."/>
            <person name="Shea T."/>
            <person name="Sisk P."/>
            <person name="Stolte C."/>
            <person name="Sykes S."/>
            <person name="Wortman J."/>
            <person name="Nusbaum C."/>
            <person name="Birren B."/>
        </authorList>
    </citation>
    <scope>NUCLEOTIDE SEQUENCE</scope>
    <source>
        <strain evidence="7">ERTm3</strain>
    </source>
</reference>
<dbReference type="GO" id="GO:0042254">
    <property type="term" value="P:ribosome biogenesis"/>
    <property type="evidence" value="ECO:0007669"/>
    <property type="project" value="UniProtKB-KW"/>
</dbReference>
<dbReference type="PANTHER" id="PTHR10927:SF1">
    <property type="entry name" value="RIBOSOME MATURATION PROTEIN SBDS"/>
    <property type="match status" value="1"/>
</dbReference>
<proteinExistence type="inferred from homology"/>
<feature type="domain" description="Ribosome maturation protein SDO1/SBDS N-terminal" evidence="6">
    <location>
        <begin position="14"/>
        <end position="96"/>
    </location>
</feature>
<keyword evidence="4" id="KW-0690">Ribosome biogenesis</keyword>
<dbReference type="InParanoid" id="I3EDC8"/>
<comment type="subcellular location">
    <subcellularLocation>
        <location evidence="1">Cytoplasm</location>
    </subcellularLocation>
</comment>
<dbReference type="Gene3D" id="3.30.1250.10">
    <property type="entry name" value="Ribosome maturation protein SBDS, N-terminal domain"/>
    <property type="match status" value="1"/>
</dbReference>
<dbReference type="InterPro" id="IPR019783">
    <property type="entry name" value="SDO1/SBDS_N"/>
</dbReference>
<gene>
    <name evidence="7" type="ORF">NEQG_02560</name>
</gene>
<accession>I3EDC8</accession>
<dbReference type="InterPro" id="IPR039100">
    <property type="entry name" value="Sdo1/SBDS-like"/>
</dbReference>
<dbReference type="EMBL" id="GL870884">
    <property type="protein sequence ID" value="EIJ87225.1"/>
    <property type="molecule type" value="Genomic_DNA"/>
</dbReference>
<evidence type="ECO:0000256" key="1">
    <source>
        <dbReference type="ARBA" id="ARBA00004496"/>
    </source>
</evidence>
<name>I3EDC8_NEMP3</name>
<evidence type="ECO:0000259" key="6">
    <source>
        <dbReference type="Pfam" id="PF01172"/>
    </source>
</evidence>
<organism evidence="7 8">
    <name type="scientific">Nematocida parisii (strain ERTm3)</name>
    <name type="common">Nematode killer fungus</name>
    <dbReference type="NCBI Taxonomy" id="935791"/>
    <lineage>
        <taxon>Eukaryota</taxon>
        <taxon>Fungi</taxon>
        <taxon>Fungi incertae sedis</taxon>
        <taxon>Microsporidia</taxon>
        <taxon>Nematocida</taxon>
    </lineage>
</organism>
<keyword evidence="8" id="KW-1185">Reference proteome</keyword>
<evidence type="ECO:0000256" key="2">
    <source>
        <dbReference type="ARBA" id="ARBA00007433"/>
    </source>
</evidence>
<dbReference type="InterPro" id="IPR036786">
    <property type="entry name" value="Ribosome_mat_SBDS_N_sf"/>
</dbReference>
<dbReference type="HOGENOM" id="CLU_1195159_0_0_1"/>
<dbReference type="PANTHER" id="PTHR10927">
    <property type="entry name" value="RIBOSOME MATURATION PROTEIN SBDS"/>
    <property type="match status" value="1"/>
</dbReference>
<dbReference type="Pfam" id="PF01172">
    <property type="entry name" value="SBDS_N"/>
    <property type="match status" value="1"/>
</dbReference>
<evidence type="ECO:0000313" key="7">
    <source>
        <dbReference type="EMBL" id="EIJ87225.1"/>
    </source>
</evidence>
<dbReference type="FunCoup" id="I3EDC8">
    <property type="interactions" value="225"/>
</dbReference>
<keyword evidence="3" id="KW-0963">Cytoplasm</keyword>
<dbReference type="VEuPathDB" id="MicrosporidiaDB:NEQG_02560"/>
<evidence type="ECO:0000256" key="4">
    <source>
        <dbReference type="ARBA" id="ARBA00022517"/>
    </source>
</evidence>
<protein>
    <recommendedName>
        <fullName evidence="6">Ribosome maturation protein SDO1/SBDS N-terminal domain-containing protein</fullName>
    </recommendedName>
</protein>
<dbReference type="STRING" id="935791.I3EDC8"/>
<dbReference type="AlphaFoldDB" id="I3EDC8"/>
<dbReference type="OMA" id="ATRVYEQ"/>
<evidence type="ECO:0000256" key="5">
    <source>
        <dbReference type="ARBA" id="ARBA00049708"/>
    </source>
</evidence>
<sequence>MIFTPENIKKLQDVVVVVYKGKHGNYEVAAHPKKLYEYRRQTASLDDVLCTESIFSDISKGKLASKKSVQEEFGRVHTAALETILKHGTERKDSATRVYEQESAKKEIAEGIVHRMRKESGETLTHAEAESILRKVNYVPSAKPMKIQLSDILKKAIQLGYKRRTIRVKVDKELNWSKVTAEIQAGSSFRETAMPGVIEISDDLYGAVHRFAESQNASIEDLPDIEDAEIEI</sequence>
<evidence type="ECO:0000256" key="3">
    <source>
        <dbReference type="ARBA" id="ARBA00022490"/>
    </source>
</evidence>
<evidence type="ECO:0000313" key="8">
    <source>
        <dbReference type="Proteomes" id="UP000002872"/>
    </source>
</evidence>
<comment type="similarity">
    <text evidence="2">Belongs to the SDO1/SBDS family.</text>
</comment>